<evidence type="ECO:0000256" key="3">
    <source>
        <dbReference type="RuleBase" id="RU003651"/>
    </source>
</evidence>
<dbReference type="InterPro" id="IPR041569">
    <property type="entry name" value="AAA_lid_3"/>
</dbReference>
<keyword evidence="2 3" id="KW-0067">ATP-binding</keyword>
<dbReference type="PRINTS" id="PR00830">
    <property type="entry name" value="ENDOLAPTASE"/>
</dbReference>
<feature type="domain" description="AAA+ ATPase" evidence="4">
    <location>
        <begin position="36"/>
        <end position="172"/>
    </location>
</feature>
<dbReference type="SMART" id="SM00382">
    <property type="entry name" value="AAA"/>
    <property type="match status" value="2"/>
</dbReference>
<dbReference type="Gene3D" id="3.40.50.300">
    <property type="entry name" value="P-loop containing nucleotide triphosphate hydrolases"/>
    <property type="match status" value="2"/>
</dbReference>
<dbReference type="GO" id="GO:0005737">
    <property type="term" value="C:cytoplasm"/>
    <property type="evidence" value="ECO:0000318"/>
    <property type="project" value="GO_Central"/>
</dbReference>
<gene>
    <name evidence="5" type="ORF">SELMODRAFT_624</name>
</gene>
<dbReference type="Gene3D" id="1.10.8.60">
    <property type="match status" value="2"/>
</dbReference>
<keyword evidence="6" id="KW-1185">Reference proteome</keyword>
<comment type="similarity">
    <text evidence="3">Belongs to the AAA ATPase family.</text>
</comment>
<evidence type="ECO:0000313" key="5">
    <source>
        <dbReference type="EMBL" id="EFJ15499.1"/>
    </source>
</evidence>
<dbReference type="InterPro" id="IPR050168">
    <property type="entry name" value="AAA_ATPase_domain"/>
</dbReference>
<proteinExistence type="inferred from homology"/>
<dbReference type="InterPro" id="IPR027417">
    <property type="entry name" value="P-loop_NTPase"/>
</dbReference>
<evidence type="ECO:0000313" key="6">
    <source>
        <dbReference type="Proteomes" id="UP000001514"/>
    </source>
</evidence>
<feature type="non-terminal residue" evidence="5">
    <location>
        <position position="1"/>
    </location>
</feature>
<dbReference type="PANTHER" id="PTHR23077:SF27">
    <property type="entry name" value="ATPASE FAMILY GENE 2 PROTEIN HOMOLOG A"/>
    <property type="match status" value="1"/>
</dbReference>
<dbReference type="KEGG" id="smo:SELMODRAFT_624"/>
<dbReference type="STRING" id="88036.D8SJR9"/>
<evidence type="ECO:0000256" key="2">
    <source>
        <dbReference type="ARBA" id="ARBA00022840"/>
    </source>
</evidence>
<reference evidence="5 6" key="1">
    <citation type="journal article" date="2011" name="Science">
        <title>The Selaginella genome identifies genetic changes associated with the evolution of vascular plants.</title>
        <authorList>
            <person name="Banks J.A."/>
            <person name="Nishiyama T."/>
            <person name="Hasebe M."/>
            <person name="Bowman J.L."/>
            <person name="Gribskov M."/>
            <person name="dePamphilis C."/>
            <person name="Albert V.A."/>
            <person name="Aono N."/>
            <person name="Aoyama T."/>
            <person name="Ambrose B.A."/>
            <person name="Ashton N.W."/>
            <person name="Axtell M.J."/>
            <person name="Barker E."/>
            <person name="Barker M.S."/>
            <person name="Bennetzen J.L."/>
            <person name="Bonawitz N.D."/>
            <person name="Chapple C."/>
            <person name="Cheng C."/>
            <person name="Correa L.G."/>
            <person name="Dacre M."/>
            <person name="DeBarry J."/>
            <person name="Dreyer I."/>
            <person name="Elias M."/>
            <person name="Engstrom E.M."/>
            <person name="Estelle M."/>
            <person name="Feng L."/>
            <person name="Finet C."/>
            <person name="Floyd S.K."/>
            <person name="Frommer W.B."/>
            <person name="Fujita T."/>
            <person name="Gramzow L."/>
            <person name="Gutensohn M."/>
            <person name="Harholt J."/>
            <person name="Hattori M."/>
            <person name="Heyl A."/>
            <person name="Hirai T."/>
            <person name="Hiwatashi Y."/>
            <person name="Ishikawa M."/>
            <person name="Iwata M."/>
            <person name="Karol K.G."/>
            <person name="Koehler B."/>
            <person name="Kolukisaoglu U."/>
            <person name="Kubo M."/>
            <person name="Kurata T."/>
            <person name="Lalonde S."/>
            <person name="Li K."/>
            <person name="Li Y."/>
            <person name="Litt A."/>
            <person name="Lyons E."/>
            <person name="Manning G."/>
            <person name="Maruyama T."/>
            <person name="Michael T.P."/>
            <person name="Mikami K."/>
            <person name="Miyazaki S."/>
            <person name="Morinaga S."/>
            <person name="Murata T."/>
            <person name="Mueller-Roeber B."/>
            <person name="Nelson D.R."/>
            <person name="Obara M."/>
            <person name="Oguri Y."/>
            <person name="Olmstead R.G."/>
            <person name="Onodera N."/>
            <person name="Petersen B.L."/>
            <person name="Pils B."/>
            <person name="Prigge M."/>
            <person name="Rensing S.A."/>
            <person name="Riano-Pachon D.M."/>
            <person name="Roberts A.W."/>
            <person name="Sato Y."/>
            <person name="Scheller H.V."/>
            <person name="Schulz B."/>
            <person name="Schulz C."/>
            <person name="Shakirov E.V."/>
            <person name="Shibagaki N."/>
            <person name="Shinohara N."/>
            <person name="Shippen D.E."/>
            <person name="Soerensen I."/>
            <person name="Sotooka R."/>
            <person name="Sugimoto N."/>
            <person name="Sugita M."/>
            <person name="Sumikawa N."/>
            <person name="Tanurdzic M."/>
            <person name="Theissen G."/>
            <person name="Ulvskov P."/>
            <person name="Wakazuki S."/>
            <person name="Weng J.K."/>
            <person name="Willats W.W."/>
            <person name="Wipf D."/>
            <person name="Wolf P.G."/>
            <person name="Yang L."/>
            <person name="Zimmer A.D."/>
            <person name="Zhu Q."/>
            <person name="Mitros T."/>
            <person name="Hellsten U."/>
            <person name="Loque D."/>
            <person name="Otillar R."/>
            <person name="Salamov A."/>
            <person name="Schmutz J."/>
            <person name="Shapiro H."/>
            <person name="Lindquist E."/>
            <person name="Lucas S."/>
            <person name="Rokhsar D."/>
            <person name="Grigoriev I.V."/>
        </authorList>
    </citation>
    <scope>NUCLEOTIDE SEQUENCE [LARGE SCALE GENOMIC DNA]</scope>
</reference>
<protein>
    <recommendedName>
        <fullName evidence="4">AAA+ ATPase domain-containing protein</fullName>
    </recommendedName>
</protein>
<dbReference type="EMBL" id="GL377623">
    <property type="protein sequence ID" value="EFJ15499.1"/>
    <property type="molecule type" value="Genomic_DNA"/>
</dbReference>
<evidence type="ECO:0000259" key="4">
    <source>
        <dbReference type="SMART" id="SM00382"/>
    </source>
</evidence>
<dbReference type="InParanoid" id="D8SJR9"/>
<dbReference type="PANTHER" id="PTHR23077">
    <property type="entry name" value="AAA-FAMILY ATPASE"/>
    <property type="match status" value="1"/>
</dbReference>
<dbReference type="GO" id="GO:0016887">
    <property type="term" value="F:ATP hydrolysis activity"/>
    <property type="evidence" value="ECO:0000318"/>
    <property type="project" value="GO_Central"/>
</dbReference>
<dbReference type="Pfam" id="PF00004">
    <property type="entry name" value="AAA"/>
    <property type="match status" value="2"/>
</dbReference>
<keyword evidence="1 3" id="KW-0547">Nucleotide-binding</keyword>
<dbReference type="GO" id="GO:0042273">
    <property type="term" value="P:ribosomal large subunit biogenesis"/>
    <property type="evidence" value="ECO:0000318"/>
    <property type="project" value="GO_Central"/>
</dbReference>
<dbReference type="InterPro" id="IPR003593">
    <property type="entry name" value="AAA+_ATPase"/>
</dbReference>
<dbReference type="GO" id="GO:0005524">
    <property type="term" value="F:ATP binding"/>
    <property type="evidence" value="ECO:0007669"/>
    <property type="project" value="UniProtKB-KW"/>
</dbReference>
<feature type="domain" description="AAA+ ATPase" evidence="4">
    <location>
        <begin position="302"/>
        <end position="443"/>
    </location>
</feature>
<dbReference type="FunFam" id="1.10.8.60:FF:000178">
    <property type="entry name" value="CDC48/VCP homolog, AAA superfamily"/>
    <property type="match status" value="1"/>
</dbReference>
<dbReference type="FunFam" id="3.40.50.300:FF:000661">
    <property type="entry name" value="calmodulin-interacting protein 111 isoform X1"/>
    <property type="match status" value="1"/>
</dbReference>
<dbReference type="Proteomes" id="UP000001514">
    <property type="component" value="Unassembled WGS sequence"/>
</dbReference>
<dbReference type="Pfam" id="PF17862">
    <property type="entry name" value="AAA_lid_3"/>
    <property type="match status" value="2"/>
</dbReference>
<dbReference type="OMA" id="YYYFGKK"/>
<name>D8SJR9_SELML</name>
<sequence>SYSALGGLSEEIETLKEIVQYSLLKPETLARYCLKRTKGVLLYGPPGTGKTSLAQAVAKEAGVKMLVINGPEIVTEYHGESEAAMKAIFDLAAREAPSVVFIDELDAITPQRREGSEGLGQRLMATLLTSMDGVHQNGVLVIAATNRPESIDPALRRHGRFDYEIEIAGVPTPKGRLEILQVHLSRLKHTLSSEDVQALASATHGFVGADLSALCNEAALGALRRHVHSKTESASSLSVGREDFELASEKIRPSAMREVILEVPKVRWSDIGGQSAVKQQLKEIVEWPHKHQDSFARIGTTPPRGVLLYGPPGCSKTMMARAVAAETGLNFIAVKGPELFSKWVGESEKAVRALFARAKAAAPSVVFFDEIDGLAITRSSGGGRTDGISVEDRVMSQLLIEMDGVSLRNGVSVIAATNRPDKLDPALLRPGRFDRLIYVGPPDRAARQQIFEIHMKNTPCKADVSVDVLASYTESYTGADIAAVCREAALAALEEDLDSVAVGASHFDVALTRVLP</sequence>
<evidence type="ECO:0000256" key="1">
    <source>
        <dbReference type="ARBA" id="ARBA00022741"/>
    </source>
</evidence>
<dbReference type="FunFam" id="3.40.50.300:FF:000012">
    <property type="entry name" value="Transitional endoplasmic reticulum ATPase"/>
    <property type="match status" value="1"/>
</dbReference>
<dbReference type="SUPFAM" id="SSF52540">
    <property type="entry name" value="P-loop containing nucleoside triphosphate hydrolases"/>
    <property type="match status" value="2"/>
</dbReference>
<dbReference type="InterPro" id="IPR003960">
    <property type="entry name" value="ATPase_AAA_CS"/>
</dbReference>
<dbReference type="Gramene" id="EFJ15499">
    <property type="protein sequence ID" value="EFJ15499"/>
    <property type="gene ID" value="SELMODRAFT_624"/>
</dbReference>
<feature type="non-terminal residue" evidence="5">
    <location>
        <position position="516"/>
    </location>
</feature>
<dbReference type="FunCoup" id="D8SJR9">
    <property type="interactions" value="1143"/>
</dbReference>
<accession>D8SJR9</accession>
<dbReference type="AlphaFoldDB" id="D8SJR9"/>
<dbReference type="eggNOG" id="KOG0730">
    <property type="taxonomic scope" value="Eukaryota"/>
</dbReference>
<dbReference type="InterPro" id="IPR003959">
    <property type="entry name" value="ATPase_AAA_core"/>
</dbReference>
<organism evidence="6">
    <name type="scientific">Selaginella moellendorffii</name>
    <name type="common">Spikemoss</name>
    <dbReference type="NCBI Taxonomy" id="88036"/>
    <lineage>
        <taxon>Eukaryota</taxon>
        <taxon>Viridiplantae</taxon>
        <taxon>Streptophyta</taxon>
        <taxon>Embryophyta</taxon>
        <taxon>Tracheophyta</taxon>
        <taxon>Lycopodiopsida</taxon>
        <taxon>Selaginellales</taxon>
        <taxon>Selaginellaceae</taxon>
        <taxon>Selaginella</taxon>
    </lineage>
</organism>
<dbReference type="HOGENOM" id="CLU_000688_8_3_1"/>
<dbReference type="CDD" id="cd19511">
    <property type="entry name" value="RecA-like_CDC48_r2-like"/>
    <property type="match status" value="1"/>
</dbReference>
<dbReference type="PROSITE" id="PS00674">
    <property type="entry name" value="AAA"/>
    <property type="match status" value="2"/>
</dbReference>